<comment type="catalytic activity">
    <reaction evidence="8">
        <text>alpha-D-mannose 1-phosphate + GTP + H(+) = GDP-alpha-D-mannose + diphosphate</text>
        <dbReference type="Rhea" id="RHEA:15229"/>
        <dbReference type="ChEBI" id="CHEBI:15378"/>
        <dbReference type="ChEBI" id="CHEBI:33019"/>
        <dbReference type="ChEBI" id="CHEBI:37565"/>
        <dbReference type="ChEBI" id="CHEBI:57527"/>
        <dbReference type="ChEBI" id="CHEBI:58409"/>
        <dbReference type="EC" id="2.7.7.13"/>
    </reaction>
</comment>
<evidence type="ECO:0000256" key="4">
    <source>
        <dbReference type="ARBA" id="ARBA00022679"/>
    </source>
</evidence>
<dbReference type="GO" id="GO:0004475">
    <property type="term" value="F:mannose-1-phosphate guanylyltransferase (GTP) activity"/>
    <property type="evidence" value="ECO:0007669"/>
    <property type="project" value="UniProtKB-EC"/>
</dbReference>
<evidence type="ECO:0000259" key="10">
    <source>
        <dbReference type="Pfam" id="PF25087"/>
    </source>
</evidence>
<dbReference type="Gene3D" id="3.90.550.10">
    <property type="entry name" value="Spore Coat Polysaccharide Biosynthesis Protein SpsA, Chain A"/>
    <property type="match status" value="1"/>
</dbReference>
<keyword evidence="12" id="KW-1185">Reference proteome</keyword>
<protein>
    <recommendedName>
        <fullName evidence="3">mannose-1-phosphate guanylyltransferase</fullName>
        <ecNumber evidence="3">2.7.7.13</ecNumber>
    </recommendedName>
</protein>
<comment type="pathway">
    <text evidence="1">Nucleotide-sugar biosynthesis; GDP-alpha-D-mannose biosynthesis; GDP-alpha-D-mannose from alpha-D-mannose 1-phosphate (GTP route): step 1/1.</text>
</comment>
<comment type="caution">
    <text evidence="11">The sequence shown here is derived from an EMBL/GenBank/DDBJ whole genome shotgun (WGS) entry which is preliminary data.</text>
</comment>
<evidence type="ECO:0000259" key="9">
    <source>
        <dbReference type="Pfam" id="PF00483"/>
    </source>
</evidence>
<reference evidence="11 12" key="1">
    <citation type="submission" date="2019-03" db="EMBL/GenBank/DDBJ databases">
        <title>Sequencing 23 genomes of Wallemia ichthyophaga.</title>
        <authorList>
            <person name="Gostincar C."/>
        </authorList>
    </citation>
    <scope>NUCLEOTIDE SEQUENCE [LARGE SCALE GENOMIC DNA]</scope>
    <source>
        <strain evidence="11 12">EXF-5753</strain>
    </source>
</reference>
<dbReference type="GO" id="GO:0005525">
    <property type="term" value="F:GTP binding"/>
    <property type="evidence" value="ECO:0007669"/>
    <property type="project" value="UniProtKB-KW"/>
</dbReference>
<evidence type="ECO:0000256" key="6">
    <source>
        <dbReference type="ARBA" id="ARBA00023134"/>
    </source>
</evidence>
<keyword evidence="4" id="KW-0808">Transferase</keyword>
<accession>A0A4T0FU86</accession>
<sequence length="362" mass="40085">MAEQSTGFGTRLRPLTLTLPKPLVPFCNKPMIVHQIEALVKAGVTDIVLAVNYRPEIMEKVLGECEERYNIRIHFSIETEPLGTAGPLKLAENILGKDDAPFFVLNSDVTCNYPFEQLRDFHASHSSEGTIMVTKVDEPSNYGVVVMHPHSAQIERFVEKPKTFVGNRINAGIYIFDPSMLKRIKLEPTSIETQVFPPMASDGQLHAFDLQSFWADVGQPKDYIHGTCLYLSHLTTHSPQSLTSTAQKSWVNGGNVLVHPSAEIDDTALIGPNVVVGPNVKIGKGARLQRCVIMDGSRIRDHSWIHSTIVGWNCTIGRWVRIENIAVLGDDVLVKDELHINGASVLPHKSISASITEPRIVM</sequence>
<dbReference type="AlphaFoldDB" id="A0A4T0FU86"/>
<dbReference type="InterPro" id="IPR045233">
    <property type="entry name" value="GMPPB_N"/>
</dbReference>
<evidence type="ECO:0000256" key="3">
    <source>
        <dbReference type="ARBA" id="ARBA00012387"/>
    </source>
</evidence>
<dbReference type="Gene3D" id="2.160.10.10">
    <property type="entry name" value="Hexapeptide repeat proteins"/>
    <property type="match status" value="1"/>
</dbReference>
<dbReference type="EMBL" id="SPNW01000007">
    <property type="protein sequence ID" value="TIA92332.1"/>
    <property type="molecule type" value="Genomic_DNA"/>
</dbReference>
<dbReference type="InterPro" id="IPR018357">
    <property type="entry name" value="Hexapep_transf_CS"/>
</dbReference>
<keyword evidence="5" id="KW-0547">Nucleotide-binding</keyword>
<keyword evidence="7" id="KW-0131">Cell cycle</keyword>
<comment type="similarity">
    <text evidence="2">Belongs to the transferase hexapeptide repeat family.</text>
</comment>
<dbReference type="CDD" id="cd06425">
    <property type="entry name" value="M1P_guanylylT_B_like_N"/>
    <property type="match status" value="1"/>
</dbReference>
<dbReference type="SUPFAM" id="SSF53448">
    <property type="entry name" value="Nucleotide-diphospho-sugar transferases"/>
    <property type="match status" value="1"/>
</dbReference>
<name>A0A4T0FU86_9BASI</name>
<proteinExistence type="inferred from homology"/>
<dbReference type="Pfam" id="PF00483">
    <property type="entry name" value="NTP_transferase"/>
    <property type="match status" value="1"/>
</dbReference>
<dbReference type="Pfam" id="PF25087">
    <property type="entry name" value="GMPPB_C"/>
    <property type="match status" value="1"/>
</dbReference>
<dbReference type="PROSITE" id="PS00101">
    <property type="entry name" value="HEXAPEP_TRANSFERASES"/>
    <property type="match status" value="1"/>
</dbReference>
<dbReference type="GO" id="GO:0009298">
    <property type="term" value="P:GDP-mannose biosynthetic process"/>
    <property type="evidence" value="ECO:0007669"/>
    <property type="project" value="UniProtKB-UniPathway"/>
</dbReference>
<dbReference type="InterPro" id="IPR056729">
    <property type="entry name" value="GMPPB_C"/>
</dbReference>
<dbReference type="Proteomes" id="UP000310189">
    <property type="component" value="Unassembled WGS sequence"/>
</dbReference>
<evidence type="ECO:0000256" key="2">
    <source>
        <dbReference type="ARBA" id="ARBA00007274"/>
    </source>
</evidence>
<dbReference type="PANTHER" id="PTHR22572">
    <property type="entry name" value="SUGAR-1-PHOSPHATE GUANYL TRANSFERASE"/>
    <property type="match status" value="1"/>
</dbReference>
<evidence type="ECO:0000313" key="12">
    <source>
        <dbReference type="Proteomes" id="UP000310189"/>
    </source>
</evidence>
<dbReference type="InterPro" id="IPR029044">
    <property type="entry name" value="Nucleotide-diphossugar_trans"/>
</dbReference>
<dbReference type="InterPro" id="IPR050486">
    <property type="entry name" value="Mannose-1P_guanyltransferase"/>
</dbReference>
<evidence type="ECO:0000256" key="5">
    <source>
        <dbReference type="ARBA" id="ARBA00022741"/>
    </source>
</evidence>
<evidence type="ECO:0000256" key="7">
    <source>
        <dbReference type="ARBA" id="ARBA00023306"/>
    </source>
</evidence>
<gene>
    <name evidence="11" type="ORF">E3P99_00628</name>
</gene>
<dbReference type="EC" id="2.7.7.13" evidence="3"/>
<dbReference type="FunFam" id="3.90.550.10:FF:000013">
    <property type="entry name" value="mannose-1-phosphate guanyltransferase beta"/>
    <property type="match status" value="1"/>
</dbReference>
<evidence type="ECO:0000256" key="8">
    <source>
        <dbReference type="ARBA" id="ARBA00047343"/>
    </source>
</evidence>
<dbReference type="OrthoDB" id="1733332at2759"/>
<evidence type="ECO:0000313" key="11">
    <source>
        <dbReference type="EMBL" id="TIA92332.1"/>
    </source>
</evidence>
<dbReference type="InterPro" id="IPR005835">
    <property type="entry name" value="NTP_transferase_dom"/>
</dbReference>
<feature type="domain" description="Mannose-1-phosphate guanyltransferase C-terminal" evidence="10">
    <location>
        <begin position="254"/>
        <end position="361"/>
    </location>
</feature>
<keyword evidence="6" id="KW-0342">GTP-binding</keyword>
<organism evidence="11 12">
    <name type="scientific">Wallemia hederae</name>
    <dbReference type="NCBI Taxonomy" id="1540922"/>
    <lineage>
        <taxon>Eukaryota</taxon>
        <taxon>Fungi</taxon>
        <taxon>Dikarya</taxon>
        <taxon>Basidiomycota</taxon>
        <taxon>Wallemiomycotina</taxon>
        <taxon>Wallemiomycetes</taxon>
        <taxon>Wallemiales</taxon>
        <taxon>Wallemiaceae</taxon>
        <taxon>Wallemia</taxon>
    </lineage>
</organism>
<dbReference type="UniPathway" id="UPA00126">
    <property type="reaction ID" value="UER00930"/>
</dbReference>
<evidence type="ECO:0000256" key="1">
    <source>
        <dbReference type="ARBA" id="ARBA00004823"/>
    </source>
</evidence>
<feature type="domain" description="Nucleotidyl transferase" evidence="9">
    <location>
        <begin position="6"/>
        <end position="230"/>
    </location>
</feature>